<keyword evidence="2" id="KW-0167">Capsid protein</keyword>
<organism evidence="5 6">
    <name type="scientific">Vibrio phage ValKK3</name>
    <dbReference type="NCBI Taxonomy" id="1610855"/>
    <lineage>
        <taxon>Viruses</taxon>
        <taxon>Duplodnaviria</taxon>
        <taxon>Heunggongvirae</taxon>
        <taxon>Uroviricota</taxon>
        <taxon>Caudoviricetes</taxon>
        <taxon>Pantevenvirales</taxon>
        <taxon>Straboviridae</taxon>
        <taxon>Schizotequatrovirus</taxon>
        <taxon>Schizotequatrovirus valkk3</taxon>
    </lineage>
</organism>
<sequence length="299" mass="32354">MTVSNSNGLPDIVSVQKRLYPLIFTQIVSEQPTTQPVATAFGFKSVAEADDASGWLPHGFRLDRWYAQVQSSKLKTEISLETIQDMQALGVNESIITDSIADQIADDINTNIIDALNSISTVGSAITLSAITNRFDKGRELYSFVHASAAEIEKSTGCTGTYIVAGGEAFGLLTGTGMATQIGDTSMYKCDSGLYLVHDKYATTDYVTIGVKKELGDYEISSLVFSPYNFDKATDAGIAYQYKTQDSKSFHPIYGVIARYALTVAPLEDNQTGAVEIDWDNLGVLANSSKLSYTHAVTV</sequence>
<dbReference type="KEGG" id="vg:26628524"/>
<keyword evidence="6" id="KW-1185">Reference proteome</keyword>
<evidence type="ECO:0000256" key="4">
    <source>
        <dbReference type="ARBA" id="ARBA00022921"/>
    </source>
</evidence>
<dbReference type="OrthoDB" id="7890at10239"/>
<evidence type="ECO:0000256" key="2">
    <source>
        <dbReference type="ARBA" id="ARBA00022561"/>
    </source>
</evidence>
<dbReference type="RefSeq" id="YP_009201301.1">
    <property type="nucleotide sequence ID" value="NC_028829.1"/>
</dbReference>
<keyword evidence="3" id="KW-0946">Virion</keyword>
<name>A0A0D4DAR5_9CAUD</name>
<evidence type="ECO:0000256" key="3">
    <source>
        <dbReference type="ARBA" id="ARBA00022844"/>
    </source>
</evidence>
<reference evidence="5 6" key="1">
    <citation type="journal article" date="2016" name="Genom Data">
        <title>Complete genome sequence of a giant Vibrio phage ValKK3 infecting Vibrio alginolyticus.</title>
        <authorList>
            <person name="Lal T.M."/>
            <person name="Sano M."/>
            <person name="Hatai K."/>
            <person name="Ransangan J."/>
        </authorList>
    </citation>
    <scope>NUCLEOTIDE SEQUENCE [LARGE SCALE GENOMIC DNA]</scope>
</reference>
<evidence type="ECO:0000313" key="6">
    <source>
        <dbReference type="Proteomes" id="UP000202888"/>
    </source>
</evidence>
<dbReference type="GeneID" id="26628524"/>
<dbReference type="EMBL" id="KP671755">
    <property type="protein sequence ID" value="AJT61039.1"/>
    <property type="molecule type" value="Genomic_DNA"/>
</dbReference>
<protein>
    <submittedName>
        <fullName evidence="5">Head vertex protein</fullName>
    </submittedName>
</protein>
<keyword evidence="4" id="KW-0426">Late protein</keyword>
<dbReference type="GO" id="GO:0019028">
    <property type="term" value="C:viral capsid"/>
    <property type="evidence" value="ECO:0007669"/>
    <property type="project" value="UniProtKB-KW"/>
</dbReference>
<evidence type="ECO:0000256" key="1">
    <source>
        <dbReference type="ARBA" id="ARBA00004328"/>
    </source>
</evidence>
<dbReference type="InterPro" id="IPR010762">
    <property type="entry name" value="Gp23/Gp24_T4-like"/>
</dbReference>
<evidence type="ECO:0000313" key="5">
    <source>
        <dbReference type="EMBL" id="AJT61039.1"/>
    </source>
</evidence>
<comment type="subcellular location">
    <subcellularLocation>
        <location evidence="1">Virion</location>
    </subcellularLocation>
</comment>
<proteinExistence type="predicted"/>
<accession>A0A0D4DAR5</accession>
<dbReference type="Gene3D" id="3.30.2320.40">
    <property type="match status" value="1"/>
</dbReference>
<dbReference type="Pfam" id="PF07068">
    <property type="entry name" value="Gp23"/>
    <property type="match status" value="1"/>
</dbReference>
<dbReference type="Proteomes" id="UP000202888">
    <property type="component" value="Segment"/>
</dbReference>